<name>A0AAV0UTQ1_HYABA</name>
<protein>
    <recommendedName>
        <fullName evidence="4">ELMO domain-containing protein</fullName>
    </recommendedName>
</protein>
<evidence type="ECO:0000313" key="3">
    <source>
        <dbReference type="Proteomes" id="UP001162031"/>
    </source>
</evidence>
<feature type="compositionally biased region" description="Low complexity" evidence="1">
    <location>
        <begin position="74"/>
        <end position="89"/>
    </location>
</feature>
<reference evidence="2" key="1">
    <citation type="submission" date="2022-12" db="EMBL/GenBank/DDBJ databases">
        <authorList>
            <person name="Webb A."/>
        </authorList>
    </citation>
    <scope>NUCLEOTIDE SEQUENCE</scope>
    <source>
        <strain evidence="2">Hp1</strain>
    </source>
</reference>
<feature type="compositionally biased region" description="Polar residues" evidence="1">
    <location>
        <begin position="40"/>
        <end position="68"/>
    </location>
</feature>
<evidence type="ECO:0008006" key="4">
    <source>
        <dbReference type="Google" id="ProtNLM"/>
    </source>
</evidence>
<evidence type="ECO:0000313" key="2">
    <source>
        <dbReference type="EMBL" id="CAI5739648.1"/>
    </source>
</evidence>
<feature type="compositionally biased region" description="Polar residues" evidence="1">
    <location>
        <begin position="24"/>
        <end position="33"/>
    </location>
</feature>
<evidence type="ECO:0000256" key="1">
    <source>
        <dbReference type="SAM" id="MobiDB-lite"/>
    </source>
</evidence>
<keyword evidence="3" id="KW-1185">Reference proteome</keyword>
<feature type="compositionally biased region" description="Basic and acidic residues" evidence="1">
    <location>
        <begin position="109"/>
        <end position="121"/>
    </location>
</feature>
<dbReference type="Proteomes" id="UP001162031">
    <property type="component" value="Unassembled WGS sequence"/>
</dbReference>
<accession>A0AAV0UTQ1</accession>
<gene>
    <name evidence="2" type="ORF">HBR001_LOCUS7891</name>
</gene>
<organism evidence="2 3">
    <name type="scientific">Hyaloperonospora brassicae</name>
    <name type="common">Brassica downy mildew</name>
    <name type="synonym">Peronospora brassicae</name>
    <dbReference type="NCBI Taxonomy" id="162125"/>
    <lineage>
        <taxon>Eukaryota</taxon>
        <taxon>Sar</taxon>
        <taxon>Stramenopiles</taxon>
        <taxon>Oomycota</taxon>
        <taxon>Peronosporomycetes</taxon>
        <taxon>Peronosporales</taxon>
        <taxon>Peronosporaceae</taxon>
        <taxon>Hyaloperonospora</taxon>
    </lineage>
</organism>
<feature type="region of interest" description="Disordered" evidence="1">
    <location>
        <begin position="1"/>
        <end position="121"/>
    </location>
</feature>
<proteinExistence type="predicted"/>
<comment type="caution">
    <text evidence="2">The sequence shown here is derived from an EMBL/GenBank/DDBJ whole genome shotgun (WGS) entry which is preliminary data.</text>
</comment>
<sequence>MRKRGTMTPASCTLPQEGPVGPAPTQTESSSTAVEDMSSAAPSTPNEDPSSAASSTPVEDMSSATPSTPIEDLSSATSSPVSSPSNSVPCNDIPTAALTGSQGKRMRKRTAEISNERPRKRDKLIVSEEKCRIQTDLAQKLKTFEAKAPWKTVYGNLPVPFDETEYPVLAKKFAQFWRRHSRAVWERNFWAPMSRKLNLADFNRRNNRQFTAKTAFESLIVSVYETFGAAFFVKLDTQKPRHPGWWYYGPVVALFALHQIKGEEAMWEYVTREVLERFPDCKLPVPLTAANSGAIRSRYKGESGSMWMANHYLTTTILREIDELKARQQVCEQS</sequence>
<dbReference type="AlphaFoldDB" id="A0AAV0UTQ1"/>
<dbReference type="EMBL" id="CANTFL010001427">
    <property type="protein sequence ID" value="CAI5739648.1"/>
    <property type="molecule type" value="Genomic_DNA"/>
</dbReference>